<reference evidence="6 7" key="1">
    <citation type="journal article" date="2015" name="Genome Announc.">
        <title>Expanding the biotechnology potential of lactobacilli through comparative genomics of 213 strains and associated genera.</title>
        <authorList>
            <person name="Sun Z."/>
            <person name="Harris H.M."/>
            <person name="McCann A."/>
            <person name="Guo C."/>
            <person name="Argimon S."/>
            <person name="Zhang W."/>
            <person name="Yang X."/>
            <person name="Jeffery I.B."/>
            <person name="Cooney J.C."/>
            <person name="Kagawa T.F."/>
            <person name="Liu W."/>
            <person name="Song Y."/>
            <person name="Salvetti E."/>
            <person name="Wrobel A."/>
            <person name="Rasinkangas P."/>
            <person name="Parkhill J."/>
            <person name="Rea M.C."/>
            <person name="O'Sullivan O."/>
            <person name="Ritari J."/>
            <person name="Douillard F.P."/>
            <person name="Paul Ross R."/>
            <person name="Yang R."/>
            <person name="Briner A.E."/>
            <person name="Felis G.E."/>
            <person name="de Vos W.M."/>
            <person name="Barrangou R."/>
            <person name="Klaenhammer T.R."/>
            <person name="Caufield P.W."/>
            <person name="Cui Y."/>
            <person name="Zhang H."/>
            <person name="O'Toole P.W."/>
        </authorList>
    </citation>
    <scope>NUCLEOTIDE SEQUENCE [LARGE SCALE GENOMIC DNA]</scope>
    <source>
        <strain evidence="6 7">DSM 20515</strain>
    </source>
</reference>
<feature type="active site" description="Proton acceptor; for ring-opening step" evidence="4">
    <location>
        <position position="138"/>
    </location>
</feature>
<dbReference type="Pfam" id="PF01182">
    <property type="entry name" value="Glucosamine_iso"/>
    <property type="match status" value="1"/>
</dbReference>
<dbReference type="FunFam" id="3.40.50.1360:FF:000003">
    <property type="entry name" value="Glucosamine-6-phosphate deaminase"/>
    <property type="match status" value="1"/>
</dbReference>
<dbReference type="CDD" id="cd01399">
    <property type="entry name" value="GlcN6P_deaminase"/>
    <property type="match status" value="1"/>
</dbReference>
<proteinExistence type="inferred from homology"/>
<evidence type="ECO:0000256" key="4">
    <source>
        <dbReference type="HAMAP-Rule" id="MF_01241"/>
    </source>
</evidence>
<dbReference type="InterPro" id="IPR006148">
    <property type="entry name" value="Glc/Gal-6P_isomerase"/>
</dbReference>
<dbReference type="EMBL" id="AYYR01000122">
    <property type="protein sequence ID" value="KRM73771.1"/>
    <property type="molecule type" value="Genomic_DNA"/>
</dbReference>
<feature type="active site" description="For ring-opening step" evidence="4">
    <location>
        <position position="136"/>
    </location>
</feature>
<dbReference type="PATRIC" id="fig|1423733.4.peg.1152"/>
<dbReference type="UniPathway" id="UPA00629">
    <property type="reaction ID" value="UER00684"/>
</dbReference>
<dbReference type="HAMAP" id="MF_01241">
    <property type="entry name" value="GlcN6P_deamin"/>
    <property type="match status" value="1"/>
</dbReference>
<dbReference type="AlphaFoldDB" id="A0A0R2BB38"/>
<gene>
    <name evidence="4" type="primary">nagB</name>
    <name evidence="6" type="ORF">FC82_GL001090</name>
</gene>
<dbReference type="PANTHER" id="PTHR11280:SF5">
    <property type="entry name" value="GLUCOSAMINE-6-PHOSPHATE ISOMERASE"/>
    <property type="match status" value="1"/>
</dbReference>
<dbReference type="STRING" id="33960.TY91_10990"/>
<dbReference type="PROSITE" id="PS01161">
    <property type="entry name" value="GLC_GALNAC_ISOMERASE"/>
    <property type="match status" value="1"/>
</dbReference>
<dbReference type="GO" id="GO:0004342">
    <property type="term" value="F:glucosamine-6-phosphate deaminase activity"/>
    <property type="evidence" value="ECO:0007669"/>
    <property type="project" value="UniProtKB-UniRule"/>
</dbReference>
<dbReference type="GO" id="GO:0005975">
    <property type="term" value="P:carbohydrate metabolic process"/>
    <property type="evidence" value="ECO:0007669"/>
    <property type="project" value="InterPro"/>
</dbReference>
<evidence type="ECO:0000256" key="1">
    <source>
        <dbReference type="ARBA" id="ARBA00000644"/>
    </source>
</evidence>
<comment type="similarity">
    <text evidence="4">Belongs to the glucosamine/galactosamine-6-phosphate isomerase family. NagB subfamily.</text>
</comment>
<feature type="active site" description="Proton acceptor; for enolization step" evidence="4">
    <location>
        <position position="70"/>
    </location>
</feature>
<sequence>MTESTAMKMNVIVVKDRQEGGQRGYQIFQAAYDKGATVFGLATGSTPVTTYDAIVASDLDFSQMTSINLDEYVGLAPDHEQSYHYFMQHHLFNKKPFAHSYVPNGLNADAEDEMARYNQIIADNPIDLQILGLGQNGHIGFNEPGTDPKLGTHKVELTESTIQANARFFDNADEVPRYAYSMGIASIMKSHQILLEAFGEEKADAVKAMIEGPVTPDLPASYLQDHGNVTVILDEGSASKLSFK</sequence>
<dbReference type="SUPFAM" id="SSF100950">
    <property type="entry name" value="NagB/RpiA/CoA transferase-like"/>
    <property type="match status" value="1"/>
</dbReference>
<dbReference type="GO" id="GO:0006043">
    <property type="term" value="P:glucosamine catabolic process"/>
    <property type="evidence" value="ECO:0007669"/>
    <property type="project" value="TreeGrafter"/>
</dbReference>
<protein>
    <recommendedName>
        <fullName evidence="4">Glucosamine-6-phosphate deaminase</fullName>
        <ecNumber evidence="4">3.5.99.6</ecNumber>
    </recommendedName>
    <alternativeName>
        <fullName evidence="4">GlcN6P deaminase</fullName>
        <shortName evidence="4">GNPDA</shortName>
    </alternativeName>
    <alternativeName>
        <fullName evidence="4">Glucosamine-6-phosphate isomerase</fullName>
    </alternativeName>
</protein>
<evidence type="ECO:0000256" key="2">
    <source>
        <dbReference type="ARBA" id="ARBA00022801"/>
    </source>
</evidence>
<dbReference type="Proteomes" id="UP000051845">
    <property type="component" value="Unassembled WGS sequence"/>
</dbReference>
<keyword evidence="6" id="KW-0413">Isomerase</keyword>
<evidence type="ECO:0000259" key="5">
    <source>
        <dbReference type="Pfam" id="PF01182"/>
    </source>
</evidence>
<organism evidence="6 7">
    <name type="scientific">Secundilactobacillus collinoides DSM 20515 = JCM 1123</name>
    <dbReference type="NCBI Taxonomy" id="1423733"/>
    <lineage>
        <taxon>Bacteria</taxon>
        <taxon>Bacillati</taxon>
        <taxon>Bacillota</taxon>
        <taxon>Bacilli</taxon>
        <taxon>Lactobacillales</taxon>
        <taxon>Lactobacillaceae</taxon>
        <taxon>Secundilactobacillus</taxon>
    </lineage>
</organism>
<name>A0A0R2BB38_SECCO</name>
<feature type="domain" description="Glucosamine/galactosamine-6-phosphate isomerase" evidence="5">
    <location>
        <begin position="29"/>
        <end position="229"/>
    </location>
</feature>
<dbReference type="PANTHER" id="PTHR11280">
    <property type="entry name" value="GLUCOSAMINE-6-PHOSPHATE ISOMERASE"/>
    <property type="match status" value="1"/>
</dbReference>
<dbReference type="EC" id="3.5.99.6" evidence="4"/>
<evidence type="ECO:0000313" key="6">
    <source>
        <dbReference type="EMBL" id="KRM73771.1"/>
    </source>
</evidence>
<feature type="active site" description="For ring-opening step" evidence="4">
    <location>
        <position position="143"/>
    </location>
</feature>
<accession>A0A0R2BB38</accession>
<comment type="pathway">
    <text evidence="4">Amino-sugar metabolism; N-acetylneuraminate degradation; D-fructose 6-phosphate from N-acetylneuraminate: step 5/5.</text>
</comment>
<dbReference type="GO" id="GO:0005737">
    <property type="term" value="C:cytoplasm"/>
    <property type="evidence" value="ECO:0007669"/>
    <property type="project" value="TreeGrafter"/>
</dbReference>
<dbReference type="InterPro" id="IPR018321">
    <property type="entry name" value="Glucosamine6P_isomerase_CS"/>
</dbReference>
<dbReference type="GO" id="GO:0042802">
    <property type="term" value="F:identical protein binding"/>
    <property type="evidence" value="ECO:0007669"/>
    <property type="project" value="TreeGrafter"/>
</dbReference>
<dbReference type="Gene3D" id="3.40.50.1360">
    <property type="match status" value="1"/>
</dbReference>
<keyword evidence="3 4" id="KW-0119">Carbohydrate metabolism</keyword>
<evidence type="ECO:0000256" key="3">
    <source>
        <dbReference type="ARBA" id="ARBA00023277"/>
    </source>
</evidence>
<comment type="catalytic activity">
    <reaction evidence="1 4">
        <text>alpha-D-glucosamine 6-phosphate + H2O = beta-D-fructose 6-phosphate + NH4(+)</text>
        <dbReference type="Rhea" id="RHEA:12172"/>
        <dbReference type="ChEBI" id="CHEBI:15377"/>
        <dbReference type="ChEBI" id="CHEBI:28938"/>
        <dbReference type="ChEBI" id="CHEBI:57634"/>
        <dbReference type="ChEBI" id="CHEBI:75989"/>
        <dbReference type="EC" id="3.5.99.6"/>
    </reaction>
</comment>
<comment type="caution">
    <text evidence="6">The sequence shown here is derived from an EMBL/GenBank/DDBJ whole genome shotgun (WGS) entry which is preliminary data.</text>
</comment>
<evidence type="ECO:0000313" key="7">
    <source>
        <dbReference type="Proteomes" id="UP000051845"/>
    </source>
</evidence>
<comment type="function">
    <text evidence="4">Catalyzes the reversible isomerization-deamination of glucosamine 6-phosphate (GlcN6P) to form fructose 6-phosphate (Fru6P) and ammonium ion.</text>
</comment>
<dbReference type="InterPro" id="IPR004547">
    <property type="entry name" value="Glucosamine6P_isomerase"/>
</dbReference>
<dbReference type="GO" id="GO:0006046">
    <property type="term" value="P:N-acetylglucosamine catabolic process"/>
    <property type="evidence" value="ECO:0007669"/>
    <property type="project" value="TreeGrafter"/>
</dbReference>
<keyword evidence="2 4" id="KW-0378">Hydrolase</keyword>
<dbReference type="GO" id="GO:0019262">
    <property type="term" value="P:N-acetylneuraminate catabolic process"/>
    <property type="evidence" value="ECO:0007669"/>
    <property type="project" value="UniProtKB-UniRule"/>
</dbReference>
<dbReference type="GO" id="GO:0016853">
    <property type="term" value="F:isomerase activity"/>
    <property type="evidence" value="ECO:0007669"/>
    <property type="project" value="UniProtKB-KW"/>
</dbReference>
<comment type="caution">
    <text evidence="4">Lacks conserved residue(s) required for the propagation of feature annotation.</text>
</comment>
<dbReference type="InterPro" id="IPR037171">
    <property type="entry name" value="NagB/RpiA_transferase-like"/>
</dbReference>